<gene>
    <name evidence="8" type="ORF">CP978_20525</name>
</gene>
<evidence type="ECO:0000256" key="3">
    <source>
        <dbReference type="ARBA" id="ARBA00022801"/>
    </source>
</evidence>
<dbReference type="Proteomes" id="UP000325763">
    <property type="component" value="Chromosome"/>
</dbReference>
<evidence type="ECO:0000256" key="1">
    <source>
        <dbReference type="ARBA" id="ARBA00007074"/>
    </source>
</evidence>
<dbReference type="SUPFAM" id="SSF54001">
    <property type="entry name" value="Cysteine proteinases"/>
    <property type="match status" value="1"/>
</dbReference>
<name>A0A5P2W8I8_9ACTN</name>
<dbReference type="Pfam" id="PF00877">
    <property type="entry name" value="NLPC_P60"/>
    <property type="match status" value="1"/>
</dbReference>
<dbReference type="AlphaFoldDB" id="A0A5P2W8I8"/>
<dbReference type="EMBL" id="CP023747">
    <property type="protein sequence ID" value="QEV40616.1"/>
    <property type="molecule type" value="Genomic_DNA"/>
</dbReference>
<protein>
    <submittedName>
        <fullName evidence="8">NlpC/P60 family protein</fullName>
    </submittedName>
</protein>
<evidence type="ECO:0000313" key="8">
    <source>
        <dbReference type="EMBL" id="QEV40616.1"/>
    </source>
</evidence>
<dbReference type="Gene3D" id="6.10.250.3150">
    <property type="match status" value="1"/>
</dbReference>
<dbReference type="PROSITE" id="PS51935">
    <property type="entry name" value="NLPC_P60"/>
    <property type="match status" value="1"/>
</dbReference>
<dbReference type="InterPro" id="IPR038765">
    <property type="entry name" value="Papain-like_cys_pep_sf"/>
</dbReference>
<dbReference type="InterPro" id="IPR000064">
    <property type="entry name" value="NLP_P60_dom"/>
</dbReference>
<keyword evidence="4" id="KW-0788">Thiol protease</keyword>
<dbReference type="OrthoDB" id="5177647at2"/>
<evidence type="ECO:0000256" key="6">
    <source>
        <dbReference type="SAM" id="MobiDB-lite"/>
    </source>
</evidence>
<accession>A0A5P2W8I8</accession>
<feature type="coiled-coil region" evidence="5">
    <location>
        <begin position="136"/>
        <end position="184"/>
    </location>
</feature>
<keyword evidence="3" id="KW-0378">Hydrolase</keyword>
<keyword evidence="2" id="KW-0645">Protease</keyword>
<reference evidence="8 9" key="1">
    <citation type="submission" date="2017-09" db="EMBL/GenBank/DDBJ databases">
        <title>Streptomyces genome completion.</title>
        <authorList>
            <person name="Lee N."/>
            <person name="Cho B.-K."/>
        </authorList>
    </citation>
    <scope>NUCLEOTIDE SEQUENCE [LARGE SCALE GENOMIC DNA]</scope>
    <source>
        <strain evidence="8 9">ATCC 14899</strain>
    </source>
</reference>
<dbReference type="GO" id="GO:0006508">
    <property type="term" value="P:proteolysis"/>
    <property type="evidence" value="ECO:0007669"/>
    <property type="project" value="UniProtKB-KW"/>
</dbReference>
<sequence length="438" mass="46699">MRSPTVWWGQFRTSRHRTVTPRPSVLHQVTGSPSPPGPGAAAGHHRREGPAAARCSVRAPPDAVTGPRRGPRPGGRRKERDVQVAAHRKPRQRSLGGSTARTAATIALAGAATATGFDGTGHAAPPPSPDEVKARVDRLYREAETATEKYDGAREQAGKAQERLNTLRDEAARRTDRLDSARAALGSAAAAQYRNGGIDPAAQLLLSSDPGRYLDDAAFAERAGDRQAAAVRHVRTQMREIALLRGAARVELASLKSRQTELRRQRRTVDRKLDEARRLLSRLTGEERARLMGDGGTGRASRSSGRDLPDWMPPSLATAQAPGARAAAAVAYAYAKLGSPYVWGATGPHAFDCSGLVQAAYRSAGVALPRTTYAQIGAGRRVSRAELRPGDLVFFYSGVSHVGIYVGRGQMIHAPNPSAPVRLAPVDQMPFAGAARVA</sequence>
<dbReference type="PANTHER" id="PTHR47359">
    <property type="entry name" value="PEPTIDOGLYCAN DL-ENDOPEPTIDASE CWLO"/>
    <property type="match status" value="1"/>
</dbReference>
<dbReference type="Gene3D" id="3.90.1720.10">
    <property type="entry name" value="endopeptidase domain like (from Nostoc punctiforme)"/>
    <property type="match status" value="1"/>
</dbReference>
<feature type="coiled-coil region" evidence="5">
    <location>
        <begin position="259"/>
        <end position="286"/>
    </location>
</feature>
<keyword evidence="5" id="KW-0175">Coiled coil</keyword>
<dbReference type="PANTHER" id="PTHR47359:SF3">
    <property type="entry name" value="NLP_P60 DOMAIN-CONTAINING PROTEIN-RELATED"/>
    <property type="match status" value="1"/>
</dbReference>
<feature type="region of interest" description="Disordered" evidence="6">
    <location>
        <begin position="1"/>
        <end position="100"/>
    </location>
</feature>
<feature type="region of interest" description="Disordered" evidence="6">
    <location>
        <begin position="287"/>
        <end position="311"/>
    </location>
</feature>
<proteinExistence type="inferred from homology"/>
<comment type="similarity">
    <text evidence="1">Belongs to the peptidase C40 family.</text>
</comment>
<evidence type="ECO:0000259" key="7">
    <source>
        <dbReference type="PROSITE" id="PS51935"/>
    </source>
</evidence>
<organism evidence="8 9">
    <name type="scientific">Streptomyces nodosus</name>
    <dbReference type="NCBI Taxonomy" id="40318"/>
    <lineage>
        <taxon>Bacteria</taxon>
        <taxon>Bacillati</taxon>
        <taxon>Actinomycetota</taxon>
        <taxon>Actinomycetes</taxon>
        <taxon>Kitasatosporales</taxon>
        <taxon>Streptomycetaceae</taxon>
        <taxon>Streptomyces</taxon>
    </lineage>
</organism>
<dbReference type="InterPro" id="IPR051794">
    <property type="entry name" value="PG_Endopeptidase_C40"/>
</dbReference>
<evidence type="ECO:0000313" key="9">
    <source>
        <dbReference type="Proteomes" id="UP000325763"/>
    </source>
</evidence>
<dbReference type="KEGG" id="snq:CP978_20525"/>
<evidence type="ECO:0000256" key="5">
    <source>
        <dbReference type="SAM" id="Coils"/>
    </source>
</evidence>
<dbReference type="GO" id="GO:0008234">
    <property type="term" value="F:cysteine-type peptidase activity"/>
    <property type="evidence" value="ECO:0007669"/>
    <property type="project" value="UniProtKB-KW"/>
</dbReference>
<evidence type="ECO:0000256" key="2">
    <source>
        <dbReference type="ARBA" id="ARBA00022670"/>
    </source>
</evidence>
<evidence type="ECO:0000256" key="4">
    <source>
        <dbReference type="ARBA" id="ARBA00022807"/>
    </source>
</evidence>
<feature type="domain" description="NlpC/P60" evidence="7">
    <location>
        <begin position="323"/>
        <end position="438"/>
    </location>
</feature>